<dbReference type="SUPFAM" id="SSF50630">
    <property type="entry name" value="Acid proteases"/>
    <property type="match status" value="1"/>
</dbReference>
<dbReference type="Gene3D" id="2.40.70.10">
    <property type="entry name" value="Acid Proteases"/>
    <property type="match status" value="1"/>
</dbReference>
<dbReference type="Proteomes" id="UP001516400">
    <property type="component" value="Unassembled WGS sequence"/>
</dbReference>
<evidence type="ECO:0000313" key="2">
    <source>
        <dbReference type="Proteomes" id="UP001516400"/>
    </source>
</evidence>
<dbReference type="AlphaFoldDB" id="A0ABD2P9B7"/>
<reference evidence="1 2" key="1">
    <citation type="journal article" date="2021" name="BMC Biol.">
        <title>Horizontally acquired antibacterial genes associated with adaptive radiation of ladybird beetles.</title>
        <authorList>
            <person name="Li H.S."/>
            <person name="Tang X.F."/>
            <person name="Huang Y.H."/>
            <person name="Xu Z.Y."/>
            <person name="Chen M.L."/>
            <person name="Du X.Y."/>
            <person name="Qiu B.Y."/>
            <person name="Chen P.T."/>
            <person name="Zhang W."/>
            <person name="Slipinski A."/>
            <person name="Escalona H.E."/>
            <person name="Waterhouse R.M."/>
            <person name="Zwick A."/>
            <person name="Pang H."/>
        </authorList>
    </citation>
    <scope>NUCLEOTIDE SEQUENCE [LARGE SCALE GENOMIC DNA]</scope>
    <source>
        <strain evidence="1">SYSU2018</strain>
    </source>
</reference>
<accession>A0ABD2P9B7</accession>
<dbReference type="InterPro" id="IPR021109">
    <property type="entry name" value="Peptidase_aspartic_dom_sf"/>
</dbReference>
<protein>
    <submittedName>
        <fullName evidence="1">Uncharacterized protein</fullName>
    </submittedName>
</protein>
<comment type="caution">
    <text evidence="1">The sequence shown here is derived from an EMBL/GenBank/DDBJ whole genome shotgun (WGS) entry which is preliminary data.</text>
</comment>
<evidence type="ECO:0000313" key="1">
    <source>
        <dbReference type="EMBL" id="KAL3287292.1"/>
    </source>
</evidence>
<dbReference type="EMBL" id="JABFTP020000185">
    <property type="protein sequence ID" value="KAL3287292.1"/>
    <property type="molecule type" value="Genomic_DNA"/>
</dbReference>
<proteinExistence type="predicted"/>
<keyword evidence="2" id="KW-1185">Reference proteome</keyword>
<sequence length="150" mass="17127">MQEINKKILRLGIGIYWCDKTIIRPDVLLCKEPTKRKVSVKLRTATGERIPTHGIMRVNIEIGSRVFRHEVIAADITEEVILGMDVIKRYGFKLDLKKDVLRIDNEEIPFSDTGNDVLKVHLCEDVTLPSLSETVVMARHDGNMEKFLLA</sequence>
<name>A0ABD2P9B7_9CUCU</name>
<gene>
    <name evidence="1" type="ORF">HHI36_001767</name>
</gene>
<organism evidence="1 2">
    <name type="scientific">Cryptolaemus montrouzieri</name>
    <dbReference type="NCBI Taxonomy" id="559131"/>
    <lineage>
        <taxon>Eukaryota</taxon>
        <taxon>Metazoa</taxon>
        <taxon>Ecdysozoa</taxon>
        <taxon>Arthropoda</taxon>
        <taxon>Hexapoda</taxon>
        <taxon>Insecta</taxon>
        <taxon>Pterygota</taxon>
        <taxon>Neoptera</taxon>
        <taxon>Endopterygota</taxon>
        <taxon>Coleoptera</taxon>
        <taxon>Polyphaga</taxon>
        <taxon>Cucujiformia</taxon>
        <taxon>Coccinelloidea</taxon>
        <taxon>Coccinellidae</taxon>
        <taxon>Scymninae</taxon>
        <taxon>Scymnini</taxon>
        <taxon>Cryptolaemus</taxon>
    </lineage>
</organism>